<evidence type="ECO:0000313" key="2">
    <source>
        <dbReference type="Proteomes" id="UP000037122"/>
    </source>
</evidence>
<evidence type="ECO:0000313" key="1">
    <source>
        <dbReference type="EMBL" id="KND96555.1"/>
    </source>
</evidence>
<accession>A0A0L0NSB4</accession>
<name>A0A0L0NSB4_CANAR</name>
<dbReference type="AlphaFoldDB" id="A0A0L0NSB4"/>
<dbReference type="VEuPathDB" id="FungiDB:QG37_07093"/>
<dbReference type="Proteomes" id="UP000037122">
    <property type="component" value="Unassembled WGS sequence"/>
</dbReference>
<dbReference type="InterPro" id="IPR052058">
    <property type="entry name" value="Alcohol_O-acetyltransferase"/>
</dbReference>
<dbReference type="PANTHER" id="PTHR28037:SF1">
    <property type="entry name" value="ALCOHOL O-ACETYLTRANSFERASE 1-RELATED"/>
    <property type="match status" value="1"/>
</dbReference>
<comment type="caution">
    <text evidence="1">The sequence shown here is derived from an EMBL/GenBank/DDBJ whole genome shotgun (WGS) entry which is preliminary data.</text>
</comment>
<dbReference type="Pfam" id="PF07247">
    <property type="entry name" value="AATase"/>
    <property type="match status" value="1"/>
</dbReference>
<dbReference type="PANTHER" id="PTHR28037">
    <property type="entry name" value="ALCOHOL O-ACETYLTRANSFERASE 1-RELATED"/>
    <property type="match status" value="1"/>
</dbReference>
<dbReference type="VEuPathDB" id="FungiDB:CJJ09_003818"/>
<gene>
    <name evidence="1" type="ORF">QG37_07093</name>
</gene>
<dbReference type="EMBL" id="LGST01000053">
    <property type="protein sequence ID" value="KND96555.1"/>
    <property type="molecule type" value="Genomic_DNA"/>
</dbReference>
<dbReference type="VEuPathDB" id="FungiDB:CJI96_0004717"/>
<reference evidence="2" key="1">
    <citation type="journal article" date="2015" name="BMC Genomics">
        <title>Draft genome of a commonly misdiagnosed multidrug resistant pathogen Candida auris.</title>
        <authorList>
            <person name="Chatterjee S."/>
            <person name="Alampalli S.V."/>
            <person name="Nageshan R.K."/>
            <person name="Chettiar S.T."/>
            <person name="Joshi S."/>
            <person name="Tatu U.S."/>
        </authorList>
    </citation>
    <scope>NUCLEOTIDE SEQUENCE [LARGE SCALE GENOMIC DNA]</scope>
    <source>
        <strain evidence="2">6684</strain>
    </source>
</reference>
<dbReference type="VEuPathDB" id="FungiDB:B9J08_005513"/>
<protein>
    <recommendedName>
        <fullName evidence="3">Alcohol acetyltransferase</fullName>
    </recommendedName>
</protein>
<dbReference type="InterPro" id="IPR010828">
    <property type="entry name" value="Atf2/Sli1-like"/>
</dbReference>
<organism evidence="1 2">
    <name type="scientific">Candidozyma auris</name>
    <name type="common">Yeast</name>
    <name type="synonym">Candida auris</name>
    <dbReference type="NCBI Taxonomy" id="498019"/>
    <lineage>
        <taxon>Eukaryota</taxon>
        <taxon>Fungi</taxon>
        <taxon>Dikarya</taxon>
        <taxon>Ascomycota</taxon>
        <taxon>Saccharomycotina</taxon>
        <taxon>Pichiomycetes</taxon>
        <taxon>Metschnikowiaceae</taxon>
        <taxon>Candidozyma</taxon>
    </lineage>
</organism>
<dbReference type="VEuPathDB" id="FungiDB:CJI97_005595"/>
<sequence>MASETIMTQDIVIERPLGPSENFYRCRNAAGFYQNFAAVGTYSIDLASKDRVMFCALRKLILDYHILICNLFKNEADRNTILRPIAKATFGDLYVKVNGPTGGRRWYEKFIHDLCCEKLFDIYEELPLFRIVLAGECTLGATFEHTAADGVVAPQFHAIFLDNLGFCGNRSNEKEYEELYGKIPDVIGSDTVIFDAAKDTQFIKHSLPPPVEMFMENHLDYTFGDDEHYSIATPKNYPKKWPGRFPAKLKANKIMKLVHVGPEHFNPLLAACREKRVTLTAYLATIQALTFNPIYGDKHHTSCMIAVTLRRFLTPDVVEEPYKEIVANEKYRILGNFAHMGLPTLFEPVKEFSWDLVKKVNGELFQTTKNPRLLNTLKGFTDAADLYDESGELFSPILGANKADSVKMSNLGAYNFPVYEIEGENWTIDDLQFAQDMAPGASEFVVNVVSCPRGGLNIVLSYFEGDTGDEEVLANIHRDFEENIKKYYAA</sequence>
<dbReference type="VEuPathDB" id="FungiDB:CJJ07_003495"/>
<evidence type="ECO:0008006" key="3">
    <source>
        <dbReference type="Google" id="ProtNLM"/>
    </source>
</evidence>
<proteinExistence type="predicted"/>
<dbReference type="GO" id="GO:0008080">
    <property type="term" value="F:N-acetyltransferase activity"/>
    <property type="evidence" value="ECO:0007669"/>
    <property type="project" value="TreeGrafter"/>
</dbReference>